<name>A0A382BAY3_9ZZZZ</name>
<dbReference type="InterPro" id="IPR009959">
    <property type="entry name" value="Cyclase_SnoaL-like"/>
</dbReference>
<protein>
    <recommendedName>
        <fullName evidence="2">SnoaL-like domain-containing protein</fullName>
    </recommendedName>
</protein>
<dbReference type="AlphaFoldDB" id="A0A382BAY3"/>
<dbReference type="Gene3D" id="3.10.450.50">
    <property type="match status" value="2"/>
</dbReference>
<sequence>MINFQKNKELVLNYYKELDMSSLDGINQVLRKYTDENYHFRGMHPFYELAGSDSVAEIFWKPFRRAIKPIQRRQDIFFAGLNDVDNKTEWVCSMGHLMGLFDNDWLGIKANHKMVFLRYAEFNRIAKGKIAETALFCDIISVMKQVGVNPLPLQTGAEFITPGPRTHDGLLFDEMDHKESQKTLDLVNQMRIDLTGSDLHSSKDELRKTWLNEMIWFGPSGIGATYTIDRYEEQHQGPFQKGLDNTKFHGHLCRIAEDKYAGWFGWPNLTMNPSGGFLGLPKTEKTVEMRVVDIYRRDGEKLAENWIFIDLLYFLMQQGVDVLGRTEKILRH</sequence>
<proteinExistence type="predicted"/>
<dbReference type="GO" id="GO:0030638">
    <property type="term" value="P:polyketide metabolic process"/>
    <property type="evidence" value="ECO:0007669"/>
    <property type="project" value="InterPro"/>
</dbReference>
<evidence type="ECO:0000313" key="1">
    <source>
        <dbReference type="EMBL" id="SVB10814.1"/>
    </source>
</evidence>
<evidence type="ECO:0008006" key="2">
    <source>
        <dbReference type="Google" id="ProtNLM"/>
    </source>
</evidence>
<accession>A0A382BAY3</accession>
<dbReference type="SUPFAM" id="SSF54427">
    <property type="entry name" value="NTF2-like"/>
    <property type="match status" value="2"/>
</dbReference>
<dbReference type="PANTHER" id="PTHR38436:SF1">
    <property type="entry name" value="ESTER CYCLASE"/>
    <property type="match status" value="1"/>
</dbReference>
<gene>
    <name evidence="1" type="ORF">METZ01_LOCUS163668</name>
</gene>
<dbReference type="PANTHER" id="PTHR38436">
    <property type="entry name" value="POLYKETIDE CYCLASE SNOAL-LIKE DOMAIN"/>
    <property type="match status" value="1"/>
</dbReference>
<reference evidence="1" key="1">
    <citation type="submission" date="2018-05" db="EMBL/GenBank/DDBJ databases">
        <authorList>
            <person name="Lanie J.A."/>
            <person name="Ng W.-L."/>
            <person name="Kazmierczak K.M."/>
            <person name="Andrzejewski T.M."/>
            <person name="Davidsen T.M."/>
            <person name="Wayne K.J."/>
            <person name="Tettelin H."/>
            <person name="Glass J.I."/>
            <person name="Rusch D."/>
            <person name="Podicherti R."/>
            <person name="Tsui H.-C.T."/>
            <person name="Winkler M.E."/>
        </authorList>
    </citation>
    <scope>NUCLEOTIDE SEQUENCE</scope>
</reference>
<organism evidence="1">
    <name type="scientific">marine metagenome</name>
    <dbReference type="NCBI Taxonomy" id="408172"/>
    <lineage>
        <taxon>unclassified sequences</taxon>
        <taxon>metagenomes</taxon>
        <taxon>ecological metagenomes</taxon>
    </lineage>
</organism>
<dbReference type="Pfam" id="PF07366">
    <property type="entry name" value="SnoaL"/>
    <property type="match status" value="1"/>
</dbReference>
<dbReference type="EMBL" id="UINC01028934">
    <property type="protein sequence ID" value="SVB10814.1"/>
    <property type="molecule type" value="Genomic_DNA"/>
</dbReference>
<dbReference type="InterPro" id="IPR032710">
    <property type="entry name" value="NTF2-like_dom_sf"/>
</dbReference>